<gene>
    <name evidence="3" type="ORF">QFW77_17740</name>
</gene>
<feature type="compositionally biased region" description="Pro residues" evidence="1">
    <location>
        <begin position="44"/>
        <end position="57"/>
    </location>
</feature>
<reference evidence="3 4" key="1">
    <citation type="submission" date="2023-04" db="EMBL/GenBank/DDBJ databases">
        <title>Luteimonas endophyticus RD2P54.</title>
        <authorList>
            <person name="Sun J.-Q."/>
        </authorList>
    </citation>
    <scope>NUCLEOTIDE SEQUENCE [LARGE SCALE GENOMIC DNA]</scope>
    <source>
        <strain evidence="3 4">RD2P54</strain>
    </source>
</reference>
<evidence type="ECO:0008006" key="5">
    <source>
        <dbReference type="Google" id="ProtNLM"/>
    </source>
</evidence>
<sequence>MNRRVFRRLPPATGLMLALLLPSLGALSGAAGAQVGEPRRAEILPPPRVRASPPPPRGVAGDLSARPRQESVIPAAGPSPNALRPERAAAADTALRPAAARVYDRGGRLIPGALQVGPNRVVDPRTGRHLEVRARGDDLQVVPGG</sequence>
<protein>
    <recommendedName>
        <fullName evidence="5">Secreted protein</fullName>
    </recommendedName>
</protein>
<evidence type="ECO:0000313" key="3">
    <source>
        <dbReference type="EMBL" id="MDH5824815.1"/>
    </source>
</evidence>
<keyword evidence="4" id="KW-1185">Reference proteome</keyword>
<organism evidence="3 4">
    <name type="scientific">Luteimonas endophytica</name>
    <dbReference type="NCBI Taxonomy" id="3042023"/>
    <lineage>
        <taxon>Bacteria</taxon>
        <taxon>Pseudomonadati</taxon>
        <taxon>Pseudomonadota</taxon>
        <taxon>Gammaproteobacteria</taxon>
        <taxon>Lysobacterales</taxon>
        <taxon>Lysobacteraceae</taxon>
        <taxon>Luteimonas</taxon>
    </lineage>
</organism>
<proteinExistence type="predicted"/>
<evidence type="ECO:0000256" key="2">
    <source>
        <dbReference type="SAM" id="SignalP"/>
    </source>
</evidence>
<evidence type="ECO:0000313" key="4">
    <source>
        <dbReference type="Proteomes" id="UP001156940"/>
    </source>
</evidence>
<feature type="signal peptide" evidence="2">
    <location>
        <begin position="1"/>
        <end position="33"/>
    </location>
</feature>
<dbReference type="Proteomes" id="UP001156940">
    <property type="component" value="Unassembled WGS sequence"/>
</dbReference>
<dbReference type="RefSeq" id="WP_280576167.1">
    <property type="nucleotide sequence ID" value="NZ_JARXRM010000046.1"/>
</dbReference>
<evidence type="ECO:0000256" key="1">
    <source>
        <dbReference type="SAM" id="MobiDB-lite"/>
    </source>
</evidence>
<keyword evidence="2" id="KW-0732">Signal</keyword>
<feature type="chain" id="PRO_5046589409" description="Secreted protein" evidence="2">
    <location>
        <begin position="34"/>
        <end position="145"/>
    </location>
</feature>
<feature type="region of interest" description="Disordered" evidence="1">
    <location>
        <begin position="30"/>
        <end position="90"/>
    </location>
</feature>
<name>A0ABT6JDC4_9GAMM</name>
<accession>A0ABT6JDC4</accession>
<comment type="caution">
    <text evidence="3">The sequence shown here is derived from an EMBL/GenBank/DDBJ whole genome shotgun (WGS) entry which is preliminary data.</text>
</comment>
<dbReference type="EMBL" id="JARXRM010000046">
    <property type="protein sequence ID" value="MDH5824815.1"/>
    <property type="molecule type" value="Genomic_DNA"/>
</dbReference>